<keyword evidence="7" id="KW-1185">Reference proteome</keyword>
<evidence type="ECO:0000256" key="1">
    <source>
        <dbReference type="ARBA" id="ARBA00023015"/>
    </source>
</evidence>
<evidence type="ECO:0000313" key="7">
    <source>
        <dbReference type="Proteomes" id="UP000583266"/>
    </source>
</evidence>
<dbReference type="PROSITE" id="PS00041">
    <property type="entry name" value="HTH_ARAC_FAMILY_1"/>
    <property type="match status" value="1"/>
</dbReference>
<keyword evidence="4" id="KW-0812">Transmembrane</keyword>
<keyword evidence="2" id="KW-0238">DNA-binding</keyword>
<keyword evidence="1" id="KW-0805">Transcription regulation</keyword>
<dbReference type="PANTHER" id="PTHR43280">
    <property type="entry name" value="ARAC-FAMILY TRANSCRIPTIONAL REGULATOR"/>
    <property type="match status" value="1"/>
</dbReference>
<evidence type="ECO:0000256" key="3">
    <source>
        <dbReference type="ARBA" id="ARBA00023163"/>
    </source>
</evidence>
<feature type="transmembrane region" description="Helical" evidence="4">
    <location>
        <begin position="157"/>
        <end position="177"/>
    </location>
</feature>
<dbReference type="SUPFAM" id="SSF46689">
    <property type="entry name" value="Homeodomain-like"/>
    <property type="match status" value="1"/>
</dbReference>
<feature type="transmembrane region" description="Helical" evidence="4">
    <location>
        <begin position="197"/>
        <end position="217"/>
    </location>
</feature>
<evidence type="ECO:0000256" key="4">
    <source>
        <dbReference type="SAM" id="Phobius"/>
    </source>
</evidence>
<name>A0A848GRF2_9BACT</name>
<protein>
    <submittedName>
        <fullName evidence="6">AraC family transcriptional regulator</fullName>
    </submittedName>
</protein>
<dbReference type="GO" id="GO:0003700">
    <property type="term" value="F:DNA-binding transcription factor activity"/>
    <property type="evidence" value="ECO:0007669"/>
    <property type="project" value="InterPro"/>
</dbReference>
<feature type="transmembrane region" description="Helical" evidence="4">
    <location>
        <begin position="223"/>
        <end position="243"/>
    </location>
</feature>
<keyword evidence="4" id="KW-0472">Membrane</keyword>
<dbReference type="InterPro" id="IPR009057">
    <property type="entry name" value="Homeodomain-like_sf"/>
</dbReference>
<dbReference type="Pfam" id="PF12833">
    <property type="entry name" value="HTH_18"/>
    <property type="match status" value="1"/>
</dbReference>
<feature type="transmembrane region" description="Helical" evidence="4">
    <location>
        <begin position="7"/>
        <end position="28"/>
    </location>
</feature>
<comment type="caution">
    <text evidence="6">The sequence shown here is derived from an EMBL/GenBank/DDBJ whole genome shotgun (WGS) entry which is preliminary data.</text>
</comment>
<feature type="domain" description="HTH araC/xylS-type" evidence="5">
    <location>
        <begin position="272"/>
        <end position="374"/>
    </location>
</feature>
<dbReference type="InterPro" id="IPR018062">
    <property type="entry name" value="HTH_AraC-typ_CS"/>
</dbReference>
<gene>
    <name evidence="6" type="ORF">HHL17_23070</name>
</gene>
<dbReference type="GO" id="GO:0043565">
    <property type="term" value="F:sequence-specific DNA binding"/>
    <property type="evidence" value="ECO:0007669"/>
    <property type="project" value="InterPro"/>
</dbReference>
<dbReference type="InterPro" id="IPR018060">
    <property type="entry name" value="HTH_AraC"/>
</dbReference>
<evidence type="ECO:0000259" key="5">
    <source>
        <dbReference type="PROSITE" id="PS01124"/>
    </source>
</evidence>
<dbReference type="Gene3D" id="1.10.10.60">
    <property type="entry name" value="Homeodomain-like"/>
    <property type="match status" value="2"/>
</dbReference>
<keyword evidence="3" id="KW-0804">Transcription</keyword>
<dbReference type="AlphaFoldDB" id="A0A848GRF2"/>
<feature type="transmembrane region" description="Helical" evidence="4">
    <location>
        <begin position="62"/>
        <end position="87"/>
    </location>
</feature>
<sequence length="378" mass="43072">MRGLTAISFTITGNISLYFSYKSCIVLMNIGQQILFFISSLGAFNGMVISFYLFFSKRKKTLSTLFLCILLLALSLRIIKAVLLYFDHSLPKIYAQIGLSACFLIGPSLYYFFRSALQNVTVLPSSWKWIWGGLLGALLLTGILLPYQTYPDLWKEPIVSIIYCQWVIYLVATGFVLKNLLKTLFANPATLTETEKFWLLLYGSNCVVCSIFMLSWAGISCHLYISGPVSLSVLFYLTIFYHFRGKKSDPTRLFVKTEKKKIADTDATAWIEKLGKIIHDKKLYQDPNIKLNDVAKEVKITSHQLSQLLNDNLGKSFSTYINEYRIQEACKLITTNTHLTFEAIGYEVGYNSKSTFYAAFRKVKDTTPALYKKSFDNQ</sequence>
<dbReference type="RefSeq" id="WP_169227136.1">
    <property type="nucleotide sequence ID" value="NZ_JABBGC010000002.1"/>
</dbReference>
<dbReference type="PANTHER" id="PTHR43280:SF29">
    <property type="entry name" value="ARAC-FAMILY TRANSCRIPTIONAL REGULATOR"/>
    <property type="match status" value="1"/>
</dbReference>
<proteinExistence type="predicted"/>
<dbReference type="EMBL" id="JABBGC010000002">
    <property type="protein sequence ID" value="NML40101.1"/>
    <property type="molecule type" value="Genomic_DNA"/>
</dbReference>
<reference evidence="6 7" key="1">
    <citation type="submission" date="2020-04" db="EMBL/GenBank/DDBJ databases">
        <title>Chitinophaga sp. G-6-1-13 sp. nov., isolated from soil.</title>
        <authorList>
            <person name="Dahal R.H."/>
            <person name="Chaudhary D.K."/>
        </authorList>
    </citation>
    <scope>NUCLEOTIDE SEQUENCE [LARGE SCALE GENOMIC DNA]</scope>
    <source>
        <strain evidence="6 7">G-6-1-13</strain>
    </source>
</reference>
<organism evidence="6 7">
    <name type="scientific">Chitinophaga fulva</name>
    <dbReference type="NCBI Taxonomy" id="2728842"/>
    <lineage>
        <taxon>Bacteria</taxon>
        <taxon>Pseudomonadati</taxon>
        <taxon>Bacteroidota</taxon>
        <taxon>Chitinophagia</taxon>
        <taxon>Chitinophagales</taxon>
        <taxon>Chitinophagaceae</taxon>
        <taxon>Chitinophaga</taxon>
    </lineage>
</organism>
<accession>A0A848GRF2</accession>
<evidence type="ECO:0000256" key="2">
    <source>
        <dbReference type="ARBA" id="ARBA00023125"/>
    </source>
</evidence>
<feature type="transmembrane region" description="Helical" evidence="4">
    <location>
        <begin position="93"/>
        <end position="113"/>
    </location>
</feature>
<feature type="transmembrane region" description="Helical" evidence="4">
    <location>
        <begin position="125"/>
        <end position="145"/>
    </location>
</feature>
<dbReference type="Proteomes" id="UP000583266">
    <property type="component" value="Unassembled WGS sequence"/>
</dbReference>
<dbReference type="PROSITE" id="PS01124">
    <property type="entry name" value="HTH_ARAC_FAMILY_2"/>
    <property type="match status" value="1"/>
</dbReference>
<dbReference type="SMART" id="SM00342">
    <property type="entry name" value="HTH_ARAC"/>
    <property type="match status" value="1"/>
</dbReference>
<feature type="transmembrane region" description="Helical" evidence="4">
    <location>
        <begin position="34"/>
        <end position="55"/>
    </location>
</feature>
<evidence type="ECO:0000313" key="6">
    <source>
        <dbReference type="EMBL" id="NML40101.1"/>
    </source>
</evidence>
<keyword evidence="4" id="KW-1133">Transmembrane helix</keyword>